<dbReference type="EMBL" id="BAABLF010000007">
    <property type="protein sequence ID" value="GAA5189903.1"/>
    <property type="molecule type" value="Genomic_DNA"/>
</dbReference>
<organism evidence="1 2">
    <name type="scientific">Ferrimonas gelatinilytica</name>
    <dbReference type="NCBI Taxonomy" id="1255257"/>
    <lineage>
        <taxon>Bacteria</taxon>
        <taxon>Pseudomonadati</taxon>
        <taxon>Pseudomonadota</taxon>
        <taxon>Gammaproteobacteria</taxon>
        <taxon>Alteromonadales</taxon>
        <taxon>Ferrimonadaceae</taxon>
        <taxon>Ferrimonas</taxon>
    </lineage>
</organism>
<evidence type="ECO:0000313" key="2">
    <source>
        <dbReference type="Proteomes" id="UP001501600"/>
    </source>
</evidence>
<sequence length="84" mass="9177">MFSANSHERRIRRVLPTLIFREHTKIQAQGGSRRTGKAYALGGGVRTPQKRVLSALALDSTGPLEYEEAKKGVEANPAKEAQCA</sequence>
<accession>A0ABP9S2L0</accession>
<proteinExistence type="predicted"/>
<protein>
    <submittedName>
        <fullName evidence="1">Uncharacterized protein</fullName>
    </submittedName>
</protein>
<reference evidence="2" key="1">
    <citation type="journal article" date="2019" name="Int. J. Syst. Evol. Microbiol.">
        <title>The Global Catalogue of Microorganisms (GCM) 10K type strain sequencing project: providing services to taxonomists for standard genome sequencing and annotation.</title>
        <authorList>
            <consortium name="The Broad Institute Genomics Platform"/>
            <consortium name="The Broad Institute Genome Sequencing Center for Infectious Disease"/>
            <person name="Wu L."/>
            <person name="Ma J."/>
        </authorList>
    </citation>
    <scope>NUCLEOTIDE SEQUENCE [LARGE SCALE GENOMIC DNA]</scope>
    <source>
        <strain evidence="2">JCM 18720</strain>
    </source>
</reference>
<gene>
    <name evidence="1" type="ORF">GCM10025772_13340</name>
</gene>
<keyword evidence="2" id="KW-1185">Reference proteome</keyword>
<comment type="caution">
    <text evidence="1">The sequence shown here is derived from an EMBL/GenBank/DDBJ whole genome shotgun (WGS) entry which is preliminary data.</text>
</comment>
<dbReference type="Proteomes" id="UP001501600">
    <property type="component" value="Unassembled WGS sequence"/>
</dbReference>
<evidence type="ECO:0000313" key="1">
    <source>
        <dbReference type="EMBL" id="GAA5189903.1"/>
    </source>
</evidence>
<name>A0ABP9S2L0_9GAMM</name>